<evidence type="ECO:0000313" key="4">
    <source>
        <dbReference type="Proteomes" id="UP000003688"/>
    </source>
</evidence>
<keyword evidence="4" id="KW-1185">Reference proteome</keyword>
<evidence type="ECO:0000259" key="2">
    <source>
        <dbReference type="Pfam" id="PF13478"/>
    </source>
</evidence>
<feature type="domain" description="XdhC- CoxI" evidence="1">
    <location>
        <begin position="13"/>
        <end position="76"/>
    </location>
</feature>
<evidence type="ECO:0000259" key="1">
    <source>
        <dbReference type="Pfam" id="PF02625"/>
    </source>
</evidence>
<dbReference type="Proteomes" id="UP000003688">
    <property type="component" value="Unassembled WGS sequence"/>
</dbReference>
<protein>
    <recommendedName>
        <fullName evidence="5">Xanthine dehydrogenase</fullName>
    </recommendedName>
</protein>
<feature type="domain" description="XdhC Rossmann" evidence="2">
    <location>
        <begin position="153"/>
        <end position="295"/>
    </location>
</feature>
<organism evidence="3 4">
    <name type="scientific">Pedosphaera parvula (strain Ellin514)</name>
    <dbReference type="NCBI Taxonomy" id="320771"/>
    <lineage>
        <taxon>Bacteria</taxon>
        <taxon>Pseudomonadati</taxon>
        <taxon>Verrucomicrobiota</taxon>
        <taxon>Pedosphaerae</taxon>
        <taxon>Pedosphaerales</taxon>
        <taxon>Pedosphaeraceae</taxon>
        <taxon>Pedosphaera</taxon>
    </lineage>
</organism>
<reference evidence="3 4" key="1">
    <citation type="journal article" date="2011" name="J. Bacteriol.">
        <title>Genome sequence of 'Pedosphaera parvula' Ellin514, an aerobic Verrucomicrobial isolate from pasture soil.</title>
        <authorList>
            <person name="Kant R."/>
            <person name="van Passel M.W."/>
            <person name="Sangwan P."/>
            <person name="Palva A."/>
            <person name="Lucas S."/>
            <person name="Copeland A."/>
            <person name="Lapidus A."/>
            <person name="Glavina Del Rio T."/>
            <person name="Dalin E."/>
            <person name="Tice H."/>
            <person name="Bruce D."/>
            <person name="Goodwin L."/>
            <person name="Pitluck S."/>
            <person name="Chertkov O."/>
            <person name="Larimer F.W."/>
            <person name="Land M.L."/>
            <person name="Hauser L."/>
            <person name="Brettin T.S."/>
            <person name="Detter J.C."/>
            <person name="Han S."/>
            <person name="de Vos W.M."/>
            <person name="Janssen P.H."/>
            <person name="Smidt H."/>
        </authorList>
    </citation>
    <scope>NUCLEOTIDE SEQUENCE [LARGE SCALE GENOMIC DNA]</scope>
    <source>
        <strain evidence="3 4">Ellin514</strain>
    </source>
</reference>
<dbReference type="EMBL" id="ABOX02000027">
    <property type="protein sequence ID" value="EEF59488.1"/>
    <property type="molecule type" value="Genomic_DNA"/>
</dbReference>
<proteinExistence type="predicted"/>
<dbReference type="PANTHER" id="PTHR30388:SF6">
    <property type="entry name" value="XANTHINE DEHYDROGENASE SUBUNIT A-RELATED"/>
    <property type="match status" value="1"/>
</dbReference>
<dbReference type="OrthoDB" id="9773039at2"/>
<evidence type="ECO:0008006" key="5">
    <source>
        <dbReference type="Google" id="ProtNLM"/>
    </source>
</evidence>
<sequence>MKNLVFQALAEAARAGEPVALALISGAKGSSPQKVGAKALFYTDSRIKGTLGGGCLEAEIQHRAIQSLQTNQPSTFDLLLDHDFGWDDGLICGGKVSGLIIPNAQSAGDAFWQALANRQSTLTWGIKKDFSITRAEAANDFLYQETITPPCALWIAGAGHIAQAVAPLAAQLDFSVTVFDDRPALANHNYFPQEIALQVNVWEKLATLRLPFVPAFGLVVTRGHRHDALVLKDWIQKKFLFLGMIGSARKARTIFEHFLEEKIATPEQLQRVACPVGIPIKSQSVQEIAVSIMAQFIQKRAELVYENQGSPAAHSEIVEGT</sequence>
<dbReference type="Gene3D" id="3.40.50.720">
    <property type="entry name" value="NAD(P)-binding Rossmann-like Domain"/>
    <property type="match status" value="1"/>
</dbReference>
<dbReference type="AlphaFoldDB" id="B9XKZ4"/>
<dbReference type="STRING" id="320771.Cflav_PD2332"/>
<gene>
    <name evidence="3" type="ORF">Cflav_PD2332</name>
</gene>
<evidence type="ECO:0000313" key="3">
    <source>
        <dbReference type="EMBL" id="EEF59488.1"/>
    </source>
</evidence>
<dbReference type="Pfam" id="PF02625">
    <property type="entry name" value="XdhC_CoxI"/>
    <property type="match status" value="1"/>
</dbReference>
<accession>B9XKZ4</accession>
<comment type="caution">
    <text evidence="3">The sequence shown here is derived from an EMBL/GenBank/DDBJ whole genome shotgun (WGS) entry which is preliminary data.</text>
</comment>
<dbReference type="InterPro" id="IPR003777">
    <property type="entry name" value="XdhC_CoxI"/>
</dbReference>
<dbReference type="InterPro" id="IPR052698">
    <property type="entry name" value="MoCofactor_Util/Proc"/>
</dbReference>
<name>B9XKZ4_PEDPL</name>
<dbReference type="InterPro" id="IPR027051">
    <property type="entry name" value="XdhC_Rossmann_dom"/>
</dbReference>
<dbReference type="Pfam" id="PF13478">
    <property type="entry name" value="XdhC_C"/>
    <property type="match status" value="1"/>
</dbReference>
<dbReference type="RefSeq" id="WP_007416487.1">
    <property type="nucleotide sequence ID" value="NZ_ABOX02000027.1"/>
</dbReference>
<dbReference type="PANTHER" id="PTHR30388">
    <property type="entry name" value="ALDEHYDE OXIDOREDUCTASE MOLYBDENUM COFACTOR ASSEMBLY PROTEIN"/>
    <property type="match status" value="1"/>
</dbReference>